<dbReference type="EMBL" id="CP016379">
    <property type="protein sequence ID" value="AZR74582.1"/>
    <property type="molecule type" value="Genomic_DNA"/>
</dbReference>
<dbReference type="RefSeq" id="WP_127017944.1">
    <property type="nucleotide sequence ID" value="NZ_CP016379.1"/>
</dbReference>
<dbReference type="OrthoDB" id="2889025at2"/>
<dbReference type="InterPro" id="IPR003777">
    <property type="entry name" value="XdhC_CoxI"/>
</dbReference>
<protein>
    <recommendedName>
        <fullName evidence="1">XdhC- CoxI domain-containing protein</fullName>
    </recommendedName>
</protein>
<name>A0A3Q9HSZ3_9FIRM</name>
<dbReference type="PANTHER" id="PTHR30388">
    <property type="entry name" value="ALDEHYDE OXIDOREDUCTASE MOLYBDENUM COFACTOR ASSEMBLY PROTEIN"/>
    <property type="match status" value="1"/>
</dbReference>
<sequence length="110" mass="11854">MNQELIMQMMEALEDFPVVALATIIQTWGSTPRKAGAKMVICPDGRTFGTIGGGCSEGEVKSRARLVMDTGIPVIHQVSMTGDIAADEGMICGGKMEVYIEPVYREDNSV</sequence>
<dbReference type="AlphaFoldDB" id="A0A3Q9HSZ3"/>
<dbReference type="Pfam" id="PF02625">
    <property type="entry name" value="XdhC_CoxI"/>
    <property type="match status" value="1"/>
</dbReference>
<dbReference type="Proteomes" id="UP000267250">
    <property type="component" value="Chromosome"/>
</dbReference>
<organism evidence="2 3">
    <name type="scientific">Anoxybacter fermentans</name>
    <dbReference type="NCBI Taxonomy" id="1323375"/>
    <lineage>
        <taxon>Bacteria</taxon>
        <taxon>Bacillati</taxon>
        <taxon>Bacillota</taxon>
        <taxon>Clostridia</taxon>
        <taxon>Halanaerobiales</taxon>
        <taxon>Anoxybacter</taxon>
    </lineage>
</organism>
<feature type="domain" description="XdhC- CoxI" evidence="1">
    <location>
        <begin position="19"/>
        <end position="76"/>
    </location>
</feature>
<dbReference type="InterPro" id="IPR052698">
    <property type="entry name" value="MoCofactor_Util/Proc"/>
</dbReference>
<dbReference type="KEGG" id="aft:BBF96_15095"/>
<reference evidence="2 3" key="1">
    <citation type="submission" date="2016-07" db="EMBL/GenBank/DDBJ databases">
        <title>Genome and transcriptome analysis of iron-reducing fermentative bacteria Anoxybacter fermentans.</title>
        <authorList>
            <person name="Zeng X."/>
            <person name="Shao Z."/>
        </authorList>
    </citation>
    <scope>NUCLEOTIDE SEQUENCE [LARGE SCALE GENOMIC DNA]</scope>
    <source>
        <strain evidence="2 3">DY22613</strain>
    </source>
</reference>
<gene>
    <name evidence="2" type="ORF">BBF96_15095</name>
</gene>
<evidence type="ECO:0000259" key="1">
    <source>
        <dbReference type="Pfam" id="PF02625"/>
    </source>
</evidence>
<dbReference type="PANTHER" id="PTHR30388:SF6">
    <property type="entry name" value="XANTHINE DEHYDROGENASE SUBUNIT A-RELATED"/>
    <property type="match status" value="1"/>
</dbReference>
<evidence type="ECO:0000313" key="3">
    <source>
        <dbReference type="Proteomes" id="UP000267250"/>
    </source>
</evidence>
<proteinExistence type="predicted"/>
<accession>A0A3Q9HSZ3</accession>
<evidence type="ECO:0000313" key="2">
    <source>
        <dbReference type="EMBL" id="AZR74582.1"/>
    </source>
</evidence>
<keyword evidence="3" id="KW-1185">Reference proteome</keyword>